<dbReference type="OrthoDB" id="9797795at2"/>
<dbReference type="SUPFAM" id="SSF53756">
    <property type="entry name" value="UDP-Glycosyltransferase/glycogen phosphorylase"/>
    <property type="match status" value="1"/>
</dbReference>
<evidence type="ECO:0000256" key="4">
    <source>
        <dbReference type="ARBA" id="ARBA00044042"/>
    </source>
</evidence>
<evidence type="ECO:0000313" key="7">
    <source>
        <dbReference type="Proteomes" id="UP000325755"/>
    </source>
</evidence>
<dbReference type="PANTHER" id="PTHR30160:SF7">
    <property type="entry name" value="ADP-HEPTOSE--LPS HEPTOSYLTRANSFERASE 2"/>
    <property type="match status" value="1"/>
</dbReference>
<dbReference type="CDD" id="cd03789">
    <property type="entry name" value="GT9_LPS_heptosyltransferase"/>
    <property type="match status" value="1"/>
</dbReference>
<comment type="catalytic activity">
    <reaction evidence="5">
        <text>an L-alpha-D-Hep-(1-&gt;5)-[alpha-Kdo-(2-&gt;4)]-alpha-Kdo-(2-&gt;6)-lipid A + ADP-L-glycero-beta-D-manno-heptose = an L-alpha-D-Hep-(1-&gt;3)-L-alpha-D-Hep-(1-&gt;5)-[alpha-Kdo-(2-&gt;4)]-alpha-Kdo-(2-&gt;6)-lipid A + ADP + H(+)</text>
        <dbReference type="Rhea" id="RHEA:74071"/>
        <dbReference type="ChEBI" id="CHEBI:15378"/>
        <dbReference type="ChEBI" id="CHEBI:61506"/>
        <dbReference type="ChEBI" id="CHEBI:193068"/>
        <dbReference type="ChEBI" id="CHEBI:193069"/>
        <dbReference type="ChEBI" id="CHEBI:456216"/>
        <dbReference type="EC" id="2.4.99.24"/>
    </reaction>
</comment>
<evidence type="ECO:0000256" key="1">
    <source>
        <dbReference type="ARBA" id="ARBA00022676"/>
    </source>
</evidence>
<dbReference type="KEGG" id="mmob:F6R98_03545"/>
<dbReference type="NCBIfam" id="TIGR02195">
    <property type="entry name" value="heptsyl_trn_II"/>
    <property type="match status" value="1"/>
</dbReference>
<reference evidence="6 7" key="1">
    <citation type="submission" date="2019-09" db="EMBL/GenBank/DDBJ databases">
        <title>Ecophysiology of the spiral-shaped methanotroph Methylospira mobilis as revealed by the complete genome sequence.</title>
        <authorList>
            <person name="Oshkin I.Y."/>
            <person name="Dedysh S.N."/>
            <person name="Miroshnikov K."/>
            <person name="Danilova O.V."/>
            <person name="Hakobyan A."/>
            <person name="Liesack W."/>
        </authorList>
    </citation>
    <scope>NUCLEOTIDE SEQUENCE [LARGE SCALE GENOMIC DNA]</scope>
    <source>
        <strain evidence="6 7">Shm1</strain>
    </source>
</reference>
<comment type="similarity">
    <text evidence="3">Belongs to the glycosyltransferase 9 family.</text>
</comment>
<dbReference type="EC" id="2.4.99.24" evidence="4"/>
<protein>
    <recommendedName>
        <fullName evidence="4">lipopolysaccharide heptosyltransferase II</fullName>
        <ecNumber evidence="4">2.4.99.24</ecNumber>
    </recommendedName>
</protein>
<evidence type="ECO:0000313" key="6">
    <source>
        <dbReference type="EMBL" id="QFY41816.1"/>
    </source>
</evidence>
<dbReference type="GO" id="GO:0009244">
    <property type="term" value="P:lipopolysaccharide core region biosynthetic process"/>
    <property type="evidence" value="ECO:0007669"/>
    <property type="project" value="TreeGrafter"/>
</dbReference>
<evidence type="ECO:0000256" key="5">
    <source>
        <dbReference type="ARBA" id="ARBA00047503"/>
    </source>
</evidence>
<dbReference type="InterPro" id="IPR051199">
    <property type="entry name" value="LPS_LOS_Heptosyltrfase"/>
</dbReference>
<proteinExistence type="inferred from homology"/>
<dbReference type="Gene3D" id="3.40.50.2000">
    <property type="entry name" value="Glycogen Phosphorylase B"/>
    <property type="match status" value="2"/>
</dbReference>
<dbReference type="FunCoup" id="A0A5Q0BJ15">
    <property type="interactions" value="222"/>
</dbReference>
<evidence type="ECO:0000256" key="3">
    <source>
        <dbReference type="ARBA" id="ARBA00043995"/>
    </source>
</evidence>
<keyword evidence="7" id="KW-1185">Reference proteome</keyword>
<dbReference type="InterPro" id="IPR002201">
    <property type="entry name" value="Glyco_trans_9"/>
</dbReference>
<sequence length="337" mass="37015">MNSARCLIVGPSWVGDMIMAQSLYRRLREQHPGIIIDVLAPAWSGGILARMPEVRRVIASPFAHGRFDWTGRHALARRLCAEKYDLAIVLPNSWKSALTPYFAGVAQRRGYLGEMRYGLLNDIRRLDKGAMPRLVQRYAALATQPGAGSAQTEAPSPCLQVNADSRRRILAKLELALDHPVLILCPGAEYGPAKRWPEAHYAELARAKRAEGWQIWLLGSEKDRVVTEAINRHSGNVCIDLAGRTTLEQVVDLMACARAVVSNDSGLMHVAAAVDVPVIALYGSSDPAYTPPLSDKAHIARLGLECSPCFQRECPLGHRNCLEHLPVTQVLTLLPAL</sequence>
<dbReference type="GO" id="GO:0008713">
    <property type="term" value="F:ADP-heptose-lipopolysaccharide heptosyltransferase activity"/>
    <property type="evidence" value="ECO:0007669"/>
    <property type="project" value="UniProtKB-EC"/>
</dbReference>
<dbReference type="InParanoid" id="A0A5Q0BJ15"/>
<dbReference type="AlphaFoldDB" id="A0A5Q0BJ15"/>
<organism evidence="6 7">
    <name type="scientific">Candidatus Methylospira mobilis</name>
    <dbReference type="NCBI Taxonomy" id="1808979"/>
    <lineage>
        <taxon>Bacteria</taxon>
        <taxon>Pseudomonadati</taxon>
        <taxon>Pseudomonadota</taxon>
        <taxon>Gammaproteobacteria</taxon>
        <taxon>Methylococcales</taxon>
        <taxon>Methylococcaceae</taxon>
        <taxon>Candidatus Methylospira</taxon>
    </lineage>
</organism>
<dbReference type="FunFam" id="3.40.50.2000:FF:000023">
    <property type="entry name" value="ADP-heptose--LPS heptosyltransferase II"/>
    <property type="match status" value="1"/>
</dbReference>
<dbReference type="InterPro" id="IPR011910">
    <property type="entry name" value="RfaF"/>
</dbReference>
<keyword evidence="1" id="KW-0328">Glycosyltransferase</keyword>
<gene>
    <name evidence="6" type="primary">waaF</name>
    <name evidence="6" type="ORF">F6R98_03545</name>
</gene>
<dbReference type="EMBL" id="CP044205">
    <property type="protein sequence ID" value="QFY41816.1"/>
    <property type="molecule type" value="Genomic_DNA"/>
</dbReference>
<name>A0A5Q0BJ15_9GAMM</name>
<dbReference type="PANTHER" id="PTHR30160">
    <property type="entry name" value="TETRAACYLDISACCHARIDE 4'-KINASE-RELATED"/>
    <property type="match status" value="1"/>
</dbReference>
<dbReference type="GO" id="GO:0005829">
    <property type="term" value="C:cytosol"/>
    <property type="evidence" value="ECO:0007669"/>
    <property type="project" value="TreeGrafter"/>
</dbReference>
<evidence type="ECO:0000256" key="2">
    <source>
        <dbReference type="ARBA" id="ARBA00022679"/>
    </source>
</evidence>
<dbReference type="Proteomes" id="UP000325755">
    <property type="component" value="Chromosome"/>
</dbReference>
<dbReference type="RefSeq" id="WP_153247798.1">
    <property type="nucleotide sequence ID" value="NZ_CP044205.1"/>
</dbReference>
<dbReference type="Pfam" id="PF01075">
    <property type="entry name" value="Glyco_transf_9"/>
    <property type="match status" value="1"/>
</dbReference>
<keyword evidence="2 6" id="KW-0808">Transferase</keyword>
<accession>A0A5Q0BJ15</accession>